<dbReference type="OrthoDB" id="9790390at2"/>
<keyword evidence="12" id="KW-1185">Reference proteome</keyword>
<accession>A0A2G0CHX0</accession>
<dbReference type="EMBL" id="PDLO01000001">
    <property type="protein sequence ID" value="PHK99527.1"/>
    <property type="molecule type" value="Genomic_DNA"/>
</dbReference>
<protein>
    <recommendedName>
        <fullName evidence="6 7">Thioredoxin</fullName>
    </recommendedName>
</protein>
<dbReference type="PROSITE" id="PS00194">
    <property type="entry name" value="THIOREDOXIN_1"/>
    <property type="match status" value="1"/>
</dbReference>
<feature type="site" description="Contributes to redox potential value" evidence="8">
    <location>
        <position position="32"/>
    </location>
</feature>
<dbReference type="PIRSF" id="PIRSF000077">
    <property type="entry name" value="Thioredoxin"/>
    <property type="match status" value="1"/>
</dbReference>
<dbReference type="SUPFAM" id="SSF52833">
    <property type="entry name" value="Thioredoxin-like"/>
    <property type="match status" value="1"/>
</dbReference>
<dbReference type="InterPro" id="IPR036249">
    <property type="entry name" value="Thioredoxin-like_sf"/>
</dbReference>
<comment type="caution">
    <text evidence="11">The sequence shown here is derived from an EMBL/GenBank/DDBJ whole genome shotgun (WGS) entry which is preliminary data.</text>
</comment>
<evidence type="ECO:0000256" key="6">
    <source>
        <dbReference type="NCBIfam" id="TIGR01068"/>
    </source>
</evidence>
<dbReference type="PANTHER" id="PTHR45663">
    <property type="entry name" value="GEO12009P1"/>
    <property type="match status" value="1"/>
</dbReference>
<comment type="similarity">
    <text evidence="1 7">Belongs to the thioredoxin family.</text>
</comment>
<dbReference type="FunFam" id="3.40.30.10:FF:000001">
    <property type="entry name" value="Thioredoxin"/>
    <property type="match status" value="1"/>
</dbReference>
<evidence type="ECO:0000256" key="4">
    <source>
        <dbReference type="ARBA" id="ARBA00023157"/>
    </source>
</evidence>
<keyword evidence="4 9" id="KW-1015">Disulfide bond</keyword>
<feature type="active site" description="Nucleophile" evidence="8">
    <location>
        <position position="33"/>
    </location>
</feature>
<gene>
    <name evidence="11" type="primary">trxA</name>
    <name evidence="11" type="ORF">CGL56_00270</name>
</gene>
<dbReference type="CDD" id="cd02947">
    <property type="entry name" value="TRX_family"/>
    <property type="match status" value="1"/>
</dbReference>
<evidence type="ECO:0000256" key="2">
    <source>
        <dbReference type="ARBA" id="ARBA00022448"/>
    </source>
</evidence>
<feature type="disulfide bond" description="Redox-active" evidence="9">
    <location>
        <begin position="30"/>
        <end position="33"/>
    </location>
</feature>
<dbReference type="RefSeq" id="WP_099104506.1">
    <property type="nucleotide sequence ID" value="NZ_JAATJF010000001.1"/>
</dbReference>
<evidence type="ECO:0000256" key="1">
    <source>
        <dbReference type="ARBA" id="ARBA00008987"/>
    </source>
</evidence>
<dbReference type="Pfam" id="PF00085">
    <property type="entry name" value="Thioredoxin"/>
    <property type="match status" value="1"/>
</dbReference>
<feature type="site" description="Deprotonates C-terminal active site Cys" evidence="8">
    <location>
        <position position="24"/>
    </location>
</feature>
<evidence type="ECO:0000256" key="7">
    <source>
        <dbReference type="PIRNR" id="PIRNR000077"/>
    </source>
</evidence>
<evidence type="ECO:0000313" key="12">
    <source>
        <dbReference type="Proteomes" id="UP000226437"/>
    </source>
</evidence>
<keyword evidence="5 9" id="KW-0676">Redox-active center</keyword>
<evidence type="ECO:0000256" key="8">
    <source>
        <dbReference type="PIRSR" id="PIRSR000077-1"/>
    </source>
</evidence>
<dbReference type="InterPro" id="IPR005746">
    <property type="entry name" value="Thioredoxin"/>
</dbReference>
<proteinExistence type="inferred from homology"/>
<dbReference type="GO" id="GO:0005737">
    <property type="term" value="C:cytoplasm"/>
    <property type="evidence" value="ECO:0007669"/>
    <property type="project" value="TreeGrafter"/>
</dbReference>
<evidence type="ECO:0000256" key="3">
    <source>
        <dbReference type="ARBA" id="ARBA00022982"/>
    </source>
</evidence>
<evidence type="ECO:0000256" key="9">
    <source>
        <dbReference type="PIRSR" id="PIRSR000077-4"/>
    </source>
</evidence>
<dbReference type="NCBIfam" id="TIGR01068">
    <property type="entry name" value="thioredoxin"/>
    <property type="match status" value="1"/>
</dbReference>
<dbReference type="PROSITE" id="PS51352">
    <property type="entry name" value="THIOREDOXIN_2"/>
    <property type="match status" value="1"/>
</dbReference>
<feature type="active site" description="Nucleophile" evidence="8">
    <location>
        <position position="30"/>
    </location>
</feature>
<evidence type="ECO:0000256" key="5">
    <source>
        <dbReference type="ARBA" id="ARBA00023284"/>
    </source>
</evidence>
<name>A0A2G0CHX0_9BACT</name>
<keyword evidence="2" id="KW-0813">Transport</keyword>
<feature type="site" description="Contributes to redox potential value" evidence="8">
    <location>
        <position position="31"/>
    </location>
</feature>
<dbReference type="PRINTS" id="PR00421">
    <property type="entry name" value="THIOREDOXIN"/>
</dbReference>
<dbReference type="InterPro" id="IPR017937">
    <property type="entry name" value="Thioredoxin_CS"/>
</dbReference>
<dbReference type="Gene3D" id="3.40.30.10">
    <property type="entry name" value="Glutaredoxin"/>
    <property type="match status" value="1"/>
</dbReference>
<dbReference type="AlphaFoldDB" id="A0A2G0CHX0"/>
<keyword evidence="3" id="KW-0249">Electron transport</keyword>
<evidence type="ECO:0000313" key="11">
    <source>
        <dbReference type="EMBL" id="PHK99527.1"/>
    </source>
</evidence>
<dbReference type="GO" id="GO:0015035">
    <property type="term" value="F:protein-disulfide reductase activity"/>
    <property type="evidence" value="ECO:0007669"/>
    <property type="project" value="UniProtKB-UniRule"/>
</dbReference>
<dbReference type="InterPro" id="IPR013766">
    <property type="entry name" value="Thioredoxin_domain"/>
</dbReference>
<dbReference type="Proteomes" id="UP000226437">
    <property type="component" value="Unassembled WGS sequence"/>
</dbReference>
<feature type="domain" description="Thioredoxin" evidence="10">
    <location>
        <begin position="1"/>
        <end position="106"/>
    </location>
</feature>
<evidence type="ECO:0000259" key="10">
    <source>
        <dbReference type="PROSITE" id="PS51352"/>
    </source>
</evidence>
<sequence>MAFELTDSNFKQEVLEKKGIALVDFWAEWCGPCKMIGPVVEELAKEYDGKALIAKVDVDENAELTQRYGVRNIPTILILKDGEVVDKHVGFATKEALAQKIEAQLETA</sequence>
<dbReference type="PANTHER" id="PTHR45663:SF11">
    <property type="entry name" value="GEO12009P1"/>
    <property type="match status" value="1"/>
</dbReference>
<organism evidence="11 12">
    <name type="scientific">Neolewinella marina</name>
    <dbReference type="NCBI Taxonomy" id="438751"/>
    <lineage>
        <taxon>Bacteria</taxon>
        <taxon>Pseudomonadati</taxon>
        <taxon>Bacteroidota</taxon>
        <taxon>Saprospiria</taxon>
        <taxon>Saprospirales</taxon>
        <taxon>Lewinellaceae</taxon>
        <taxon>Neolewinella</taxon>
    </lineage>
</organism>
<reference evidence="11 12" key="1">
    <citation type="submission" date="2017-10" db="EMBL/GenBank/DDBJ databases">
        <title>The draft genome sequence of Lewinella marina KCTC 32374.</title>
        <authorList>
            <person name="Wang K."/>
        </authorList>
    </citation>
    <scope>NUCLEOTIDE SEQUENCE [LARGE SCALE GENOMIC DNA]</scope>
    <source>
        <strain evidence="11 12">MKG-38</strain>
    </source>
</reference>